<organism evidence="2 3">
    <name type="scientific">Porites lobata</name>
    <dbReference type="NCBI Taxonomy" id="104759"/>
    <lineage>
        <taxon>Eukaryota</taxon>
        <taxon>Metazoa</taxon>
        <taxon>Cnidaria</taxon>
        <taxon>Anthozoa</taxon>
        <taxon>Hexacorallia</taxon>
        <taxon>Scleractinia</taxon>
        <taxon>Fungiina</taxon>
        <taxon>Poritidae</taxon>
        <taxon>Porites</taxon>
    </lineage>
</organism>
<name>A0ABN8RJR2_9CNID</name>
<sequence length="68" mass="7381">MNSKGFLIFVVLVLAVSFVPDSEAFTAGGGGNIPRGAKREYAHQKAGRALCRVAREHCKREFTLADSE</sequence>
<proteinExistence type="predicted"/>
<evidence type="ECO:0000256" key="1">
    <source>
        <dbReference type="SAM" id="SignalP"/>
    </source>
</evidence>
<keyword evidence="3" id="KW-1185">Reference proteome</keyword>
<evidence type="ECO:0000313" key="2">
    <source>
        <dbReference type="EMBL" id="CAH3178398.1"/>
    </source>
</evidence>
<accession>A0ABN8RJR2</accession>
<keyword evidence="1" id="KW-0732">Signal</keyword>
<evidence type="ECO:0000313" key="3">
    <source>
        <dbReference type="Proteomes" id="UP001159405"/>
    </source>
</evidence>
<feature type="chain" id="PRO_5045941812" evidence="1">
    <location>
        <begin position="25"/>
        <end position="68"/>
    </location>
</feature>
<protein>
    <submittedName>
        <fullName evidence="2">Uncharacterized protein</fullName>
    </submittedName>
</protein>
<feature type="signal peptide" evidence="1">
    <location>
        <begin position="1"/>
        <end position="24"/>
    </location>
</feature>
<comment type="caution">
    <text evidence="2">The sequence shown here is derived from an EMBL/GenBank/DDBJ whole genome shotgun (WGS) entry which is preliminary data.</text>
</comment>
<dbReference type="EMBL" id="CALNXK010000239">
    <property type="protein sequence ID" value="CAH3178398.1"/>
    <property type="molecule type" value="Genomic_DNA"/>
</dbReference>
<reference evidence="2 3" key="1">
    <citation type="submission" date="2022-05" db="EMBL/GenBank/DDBJ databases">
        <authorList>
            <consortium name="Genoscope - CEA"/>
            <person name="William W."/>
        </authorList>
    </citation>
    <scope>NUCLEOTIDE SEQUENCE [LARGE SCALE GENOMIC DNA]</scope>
</reference>
<gene>
    <name evidence="2" type="ORF">PLOB_00020783</name>
</gene>
<dbReference type="Proteomes" id="UP001159405">
    <property type="component" value="Unassembled WGS sequence"/>
</dbReference>